<accession>A0A2T4MWU9</accession>
<name>A0A2T4MWU9_AERVE</name>
<dbReference type="RefSeq" id="WP_107684684.1">
    <property type="nucleotide sequence ID" value="NZ_PZKL01000045.1"/>
</dbReference>
<sequence>MSMTDMTTEELMAQQATETMFIILTNSRELLFRVQSAYFLVARKFLGYNPNKSFSPFATSILEHADRGEQADKGRAVFGELTKSNADLMFRFVLSEPRFKAAVMKEMADCGMEPDEIRDVINNFSGRDIAQMFDEQYRDEMMRYAAMHKGNSPLPRDWQSLMSRDKSYQI</sequence>
<proteinExistence type="predicted"/>
<comment type="caution">
    <text evidence="1">The sequence shown here is derived from an EMBL/GenBank/DDBJ whole genome shotgun (WGS) entry which is preliminary data.</text>
</comment>
<evidence type="ECO:0000313" key="1">
    <source>
        <dbReference type="EMBL" id="PTH79059.1"/>
    </source>
</evidence>
<protein>
    <submittedName>
        <fullName evidence="1">Uncharacterized protein</fullName>
    </submittedName>
</protein>
<dbReference type="Proteomes" id="UP000241986">
    <property type="component" value="Unassembled WGS sequence"/>
</dbReference>
<reference evidence="1 2" key="1">
    <citation type="submission" date="2018-03" db="EMBL/GenBank/DDBJ databases">
        <title>Aeromonas veronii whole genome sequencing and analysis.</title>
        <authorList>
            <person name="Xie H."/>
            <person name="Liu T."/>
            <person name="Wang K."/>
        </authorList>
    </citation>
    <scope>NUCLEOTIDE SEQUENCE [LARGE SCALE GENOMIC DNA]</scope>
    <source>
        <strain evidence="1 2">XH.VA.1</strain>
    </source>
</reference>
<dbReference type="EMBL" id="PZKL01000045">
    <property type="protein sequence ID" value="PTH79059.1"/>
    <property type="molecule type" value="Genomic_DNA"/>
</dbReference>
<organism evidence="1 2">
    <name type="scientific">Aeromonas veronii</name>
    <dbReference type="NCBI Taxonomy" id="654"/>
    <lineage>
        <taxon>Bacteria</taxon>
        <taxon>Pseudomonadati</taxon>
        <taxon>Pseudomonadota</taxon>
        <taxon>Gammaproteobacteria</taxon>
        <taxon>Aeromonadales</taxon>
        <taxon>Aeromonadaceae</taxon>
        <taxon>Aeromonas</taxon>
    </lineage>
</organism>
<gene>
    <name evidence="1" type="ORF">DAA48_21720</name>
</gene>
<dbReference type="AlphaFoldDB" id="A0A2T4MWU9"/>
<evidence type="ECO:0000313" key="2">
    <source>
        <dbReference type="Proteomes" id="UP000241986"/>
    </source>
</evidence>